<evidence type="ECO:0000256" key="9">
    <source>
        <dbReference type="ARBA" id="ARBA00023286"/>
    </source>
</evidence>
<evidence type="ECO:0000256" key="3">
    <source>
        <dbReference type="ARBA" id="ARBA00022692"/>
    </source>
</evidence>
<keyword evidence="6" id="KW-0472">Membrane</keyword>
<protein>
    <submittedName>
        <fullName evidence="14">Glutamate receptor ionotropic, kainate 2-like</fullName>
    </submittedName>
</protein>
<feature type="non-terminal residue" evidence="14">
    <location>
        <position position="214"/>
    </location>
</feature>
<comment type="subcellular location">
    <subcellularLocation>
        <location evidence="1">Membrane</location>
        <topology evidence="1">Multi-pass membrane protein</topology>
    </subcellularLocation>
</comment>
<evidence type="ECO:0000256" key="2">
    <source>
        <dbReference type="ARBA" id="ARBA00022448"/>
    </source>
</evidence>
<dbReference type="SMART" id="SM00918">
    <property type="entry name" value="Lig_chan-Glu_bd"/>
    <property type="match status" value="1"/>
</dbReference>
<keyword evidence="8" id="KW-0325">Glycoprotein</keyword>
<keyword evidence="5" id="KW-0406">Ion transport</keyword>
<evidence type="ECO:0000256" key="8">
    <source>
        <dbReference type="ARBA" id="ARBA00023180"/>
    </source>
</evidence>
<dbReference type="SUPFAM" id="SSF53822">
    <property type="entry name" value="Periplasmic binding protein-like I"/>
    <property type="match status" value="1"/>
</dbReference>
<dbReference type="KEGG" id="hazt:108674178"/>
<dbReference type="GO" id="GO:0015276">
    <property type="term" value="F:ligand-gated monoatomic ion channel activity"/>
    <property type="evidence" value="ECO:0007669"/>
    <property type="project" value="InterPro"/>
</dbReference>
<evidence type="ECO:0000256" key="5">
    <source>
        <dbReference type="ARBA" id="ARBA00023065"/>
    </source>
</evidence>
<dbReference type="GO" id="GO:0016020">
    <property type="term" value="C:membrane"/>
    <property type="evidence" value="ECO:0007669"/>
    <property type="project" value="UniProtKB-SubCell"/>
</dbReference>
<keyword evidence="2" id="KW-0813">Transport</keyword>
<evidence type="ECO:0000256" key="11">
    <source>
        <dbReference type="SAM" id="MobiDB-lite"/>
    </source>
</evidence>
<dbReference type="OrthoDB" id="5984008at2759"/>
<evidence type="ECO:0000259" key="12">
    <source>
        <dbReference type="SMART" id="SM00918"/>
    </source>
</evidence>
<feature type="domain" description="Ionotropic glutamate receptor L-glutamate and glycine-binding" evidence="12">
    <location>
        <begin position="153"/>
        <end position="213"/>
    </location>
</feature>
<dbReference type="GeneID" id="108674178"/>
<dbReference type="InterPro" id="IPR028082">
    <property type="entry name" value="Peripla_BP_I"/>
</dbReference>
<evidence type="ECO:0000256" key="10">
    <source>
        <dbReference type="ARBA" id="ARBA00023303"/>
    </source>
</evidence>
<keyword evidence="9" id="KW-1071">Ligand-gated ion channel</keyword>
<evidence type="ECO:0000256" key="7">
    <source>
        <dbReference type="ARBA" id="ARBA00023170"/>
    </source>
</evidence>
<dbReference type="Gene3D" id="3.40.50.2300">
    <property type="match status" value="2"/>
</dbReference>
<dbReference type="SUPFAM" id="SSF53850">
    <property type="entry name" value="Periplasmic binding protein-like II"/>
    <property type="match status" value="1"/>
</dbReference>
<evidence type="ECO:0000256" key="4">
    <source>
        <dbReference type="ARBA" id="ARBA00022989"/>
    </source>
</evidence>
<name>A0A8B7NV13_HYAAZ</name>
<keyword evidence="7" id="KW-0675">Receptor</keyword>
<evidence type="ECO:0000313" key="14">
    <source>
        <dbReference type="RefSeq" id="XP_018017583.1"/>
    </source>
</evidence>
<dbReference type="Gene3D" id="3.40.190.10">
    <property type="entry name" value="Periplasmic binding protein-like II"/>
    <property type="match status" value="1"/>
</dbReference>
<accession>A0A8B7NV13</accession>
<reference evidence="14" key="1">
    <citation type="submission" date="2025-08" db="UniProtKB">
        <authorList>
            <consortium name="RefSeq"/>
        </authorList>
    </citation>
    <scope>IDENTIFICATION</scope>
    <source>
        <tissue evidence="14">Whole organism</tissue>
    </source>
</reference>
<proteinExistence type="predicted"/>
<dbReference type="Pfam" id="PF10613">
    <property type="entry name" value="Lig_chan-Glu_bd"/>
    <property type="match status" value="1"/>
</dbReference>
<evidence type="ECO:0000313" key="13">
    <source>
        <dbReference type="Proteomes" id="UP000694843"/>
    </source>
</evidence>
<sequence>MFNLLRNWRWCTTRCSCSPERSATSTRRGPSKCCRSTAPRSKSGHLEPLSSTTSSGLSCTASLDWCVSTHVLTLNVKVELYGFSGLVRFNADGARSDVKLDVVALTEGGLRVIGRWDPIGGANFTLPGDSAARRAVKSMRNSQLKILSILSPPFAMRAPEGSSSAYEGISVDLAREISRLLGFNYTFNPALDEYGEFNPTQQRWTGLTGEIVEK</sequence>
<dbReference type="InterPro" id="IPR019594">
    <property type="entry name" value="Glu/Gly-bd"/>
</dbReference>
<evidence type="ECO:0000256" key="6">
    <source>
        <dbReference type="ARBA" id="ARBA00023136"/>
    </source>
</evidence>
<gene>
    <name evidence="14" type="primary">LOC108674178</name>
</gene>
<keyword evidence="3" id="KW-0812">Transmembrane</keyword>
<keyword evidence="4" id="KW-1133">Transmembrane helix</keyword>
<feature type="compositionally biased region" description="Polar residues" evidence="11">
    <location>
        <begin position="17"/>
        <end position="28"/>
    </location>
</feature>
<evidence type="ECO:0000256" key="1">
    <source>
        <dbReference type="ARBA" id="ARBA00004141"/>
    </source>
</evidence>
<keyword evidence="10" id="KW-0407">Ion channel</keyword>
<dbReference type="Proteomes" id="UP000694843">
    <property type="component" value="Unplaced"/>
</dbReference>
<feature type="region of interest" description="Disordered" evidence="11">
    <location>
        <begin position="17"/>
        <end position="55"/>
    </location>
</feature>
<organism evidence="13 14">
    <name type="scientific">Hyalella azteca</name>
    <name type="common">Amphipod</name>
    <dbReference type="NCBI Taxonomy" id="294128"/>
    <lineage>
        <taxon>Eukaryota</taxon>
        <taxon>Metazoa</taxon>
        <taxon>Ecdysozoa</taxon>
        <taxon>Arthropoda</taxon>
        <taxon>Crustacea</taxon>
        <taxon>Multicrustacea</taxon>
        <taxon>Malacostraca</taxon>
        <taxon>Eumalacostraca</taxon>
        <taxon>Peracarida</taxon>
        <taxon>Amphipoda</taxon>
        <taxon>Senticaudata</taxon>
        <taxon>Talitrida</taxon>
        <taxon>Talitroidea</taxon>
        <taxon>Hyalellidae</taxon>
        <taxon>Hyalella</taxon>
    </lineage>
</organism>
<dbReference type="AlphaFoldDB" id="A0A8B7NV13"/>
<keyword evidence="13" id="KW-1185">Reference proteome</keyword>
<dbReference type="RefSeq" id="XP_018017583.1">
    <property type="nucleotide sequence ID" value="XM_018162094.1"/>
</dbReference>